<reference evidence="1 2" key="1">
    <citation type="submission" date="2019-05" db="EMBL/GenBank/DDBJ databases">
        <title>Emergence of the Ug99 lineage of the wheat stem rust pathogen through somatic hybridization.</title>
        <authorList>
            <person name="Li F."/>
            <person name="Upadhyaya N.M."/>
            <person name="Sperschneider J."/>
            <person name="Matny O."/>
            <person name="Nguyen-Phuc H."/>
            <person name="Mago R."/>
            <person name="Raley C."/>
            <person name="Miller M.E."/>
            <person name="Silverstein K.A.T."/>
            <person name="Henningsen E."/>
            <person name="Hirsch C.D."/>
            <person name="Visser B."/>
            <person name="Pretorius Z.A."/>
            <person name="Steffenson B.J."/>
            <person name="Schwessinger B."/>
            <person name="Dodds P.N."/>
            <person name="Figueroa M."/>
        </authorList>
    </citation>
    <scope>NUCLEOTIDE SEQUENCE [LARGE SCALE GENOMIC DNA]</scope>
    <source>
        <strain evidence="1 2">Ug99</strain>
    </source>
</reference>
<comment type="caution">
    <text evidence="1">The sequence shown here is derived from an EMBL/GenBank/DDBJ whole genome shotgun (WGS) entry which is preliminary data.</text>
</comment>
<dbReference type="Proteomes" id="UP000325313">
    <property type="component" value="Unassembled WGS sequence"/>
</dbReference>
<gene>
    <name evidence="1" type="ORF">PGTUg99_035465</name>
</gene>
<organism evidence="1 2">
    <name type="scientific">Puccinia graminis f. sp. tritici</name>
    <dbReference type="NCBI Taxonomy" id="56615"/>
    <lineage>
        <taxon>Eukaryota</taxon>
        <taxon>Fungi</taxon>
        <taxon>Dikarya</taxon>
        <taxon>Basidiomycota</taxon>
        <taxon>Pucciniomycotina</taxon>
        <taxon>Pucciniomycetes</taxon>
        <taxon>Pucciniales</taxon>
        <taxon>Pucciniaceae</taxon>
        <taxon>Puccinia</taxon>
    </lineage>
</organism>
<proteinExistence type="predicted"/>
<name>A0A5B0RHC8_PUCGR</name>
<evidence type="ECO:0000313" key="2">
    <source>
        <dbReference type="Proteomes" id="UP000325313"/>
    </source>
</evidence>
<protein>
    <submittedName>
        <fullName evidence="1">Uncharacterized protein</fullName>
    </submittedName>
</protein>
<accession>A0A5B0RHC8</accession>
<evidence type="ECO:0000313" key="1">
    <source>
        <dbReference type="EMBL" id="KAA1124819.1"/>
    </source>
</evidence>
<sequence>MSLRQPIKILLIHAYPPHKSGDYLNSAPTPSPHALQIKRKITPNINPNLQTVTNMAPLYHTTCLPPWRI</sequence>
<dbReference type="AlphaFoldDB" id="A0A5B0RHC8"/>
<dbReference type="EMBL" id="VDEP01000203">
    <property type="protein sequence ID" value="KAA1124819.1"/>
    <property type="molecule type" value="Genomic_DNA"/>
</dbReference>